<dbReference type="AlphaFoldDB" id="A0A0C3D5P1"/>
<accession>A0A0C3D5P1</accession>
<proteinExistence type="predicted"/>
<organism evidence="1 2">
    <name type="scientific">Scleroderma citrinum Foug A</name>
    <dbReference type="NCBI Taxonomy" id="1036808"/>
    <lineage>
        <taxon>Eukaryota</taxon>
        <taxon>Fungi</taxon>
        <taxon>Dikarya</taxon>
        <taxon>Basidiomycota</taxon>
        <taxon>Agaricomycotina</taxon>
        <taxon>Agaricomycetes</taxon>
        <taxon>Agaricomycetidae</taxon>
        <taxon>Boletales</taxon>
        <taxon>Sclerodermatineae</taxon>
        <taxon>Sclerodermataceae</taxon>
        <taxon>Scleroderma</taxon>
    </lineage>
</organism>
<reference evidence="1 2" key="1">
    <citation type="submission" date="2014-04" db="EMBL/GenBank/DDBJ databases">
        <authorList>
            <consortium name="DOE Joint Genome Institute"/>
            <person name="Kuo A."/>
            <person name="Kohler A."/>
            <person name="Nagy L.G."/>
            <person name="Floudas D."/>
            <person name="Copeland A."/>
            <person name="Barry K.W."/>
            <person name="Cichocki N."/>
            <person name="Veneault-Fourrey C."/>
            <person name="LaButti K."/>
            <person name="Lindquist E.A."/>
            <person name="Lipzen A."/>
            <person name="Lundell T."/>
            <person name="Morin E."/>
            <person name="Murat C."/>
            <person name="Sun H."/>
            <person name="Tunlid A."/>
            <person name="Henrissat B."/>
            <person name="Grigoriev I.V."/>
            <person name="Hibbett D.S."/>
            <person name="Martin F."/>
            <person name="Nordberg H.P."/>
            <person name="Cantor M.N."/>
            <person name="Hua S.X."/>
        </authorList>
    </citation>
    <scope>NUCLEOTIDE SEQUENCE [LARGE SCALE GENOMIC DNA]</scope>
    <source>
        <strain evidence="1 2">Foug A</strain>
    </source>
</reference>
<sequence length="54" mass="5933">MVGGRGQKTPKVPHLAHDSQKCYFLSGDVEKATGISVCCWVVDVELLVKNFGKR</sequence>
<dbReference type="InParanoid" id="A0A0C3D5P1"/>
<protein>
    <submittedName>
        <fullName evidence="1">Uncharacterized protein</fullName>
    </submittedName>
</protein>
<gene>
    <name evidence="1" type="ORF">SCLCIDRAFT_1224554</name>
</gene>
<evidence type="ECO:0000313" key="1">
    <source>
        <dbReference type="EMBL" id="KIM51426.1"/>
    </source>
</evidence>
<evidence type="ECO:0000313" key="2">
    <source>
        <dbReference type="Proteomes" id="UP000053989"/>
    </source>
</evidence>
<name>A0A0C3D5P1_9AGAM</name>
<dbReference type="EMBL" id="KN822258">
    <property type="protein sequence ID" value="KIM51426.1"/>
    <property type="molecule type" value="Genomic_DNA"/>
</dbReference>
<dbReference type="Proteomes" id="UP000053989">
    <property type="component" value="Unassembled WGS sequence"/>
</dbReference>
<dbReference type="HOGENOM" id="CLU_3051734_0_0_1"/>
<keyword evidence="2" id="KW-1185">Reference proteome</keyword>
<reference evidence="2" key="2">
    <citation type="submission" date="2015-01" db="EMBL/GenBank/DDBJ databases">
        <title>Evolutionary Origins and Diversification of the Mycorrhizal Mutualists.</title>
        <authorList>
            <consortium name="DOE Joint Genome Institute"/>
            <consortium name="Mycorrhizal Genomics Consortium"/>
            <person name="Kohler A."/>
            <person name="Kuo A."/>
            <person name="Nagy L.G."/>
            <person name="Floudas D."/>
            <person name="Copeland A."/>
            <person name="Barry K.W."/>
            <person name="Cichocki N."/>
            <person name="Veneault-Fourrey C."/>
            <person name="LaButti K."/>
            <person name="Lindquist E.A."/>
            <person name="Lipzen A."/>
            <person name="Lundell T."/>
            <person name="Morin E."/>
            <person name="Murat C."/>
            <person name="Riley R."/>
            <person name="Ohm R."/>
            <person name="Sun H."/>
            <person name="Tunlid A."/>
            <person name="Henrissat B."/>
            <person name="Grigoriev I.V."/>
            <person name="Hibbett D.S."/>
            <person name="Martin F."/>
        </authorList>
    </citation>
    <scope>NUCLEOTIDE SEQUENCE [LARGE SCALE GENOMIC DNA]</scope>
    <source>
        <strain evidence="2">Foug A</strain>
    </source>
</reference>